<dbReference type="SUPFAM" id="SSF52972">
    <property type="entry name" value="ITPase-like"/>
    <property type="match status" value="1"/>
</dbReference>
<dbReference type="CDD" id="cd00555">
    <property type="entry name" value="Maf"/>
    <property type="match status" value="1"/>
</dbReference>
<dbReference type="RefSeq" id="WP_187428475.1">
    <property type="nucleotide sequence ID" value="NZ_CP143423.1"/>
</dbReference>
<evidence type="ECO:0000256" key="1">
    <source>
        <dbReference type="ARBA" id="ARBA00001968"/>
    </source>
</evidence>
<dbReference type="HAMAP" id="MF_00528">
    <property type="entry name" value="Maf"/>
    <property type="match status" value="1"/>
</dbReference>
<dbReference type="PANTHER" id="PTHR43213:SF5">
    <property type="entry name" value="BIFUNCTIONAL DTTP_UTP PYROPHOSPHATASE_METHYLTRANSFERASE PROTEIN-RELATED"/>
    <property type="match status" value="1"/>
</dbReference>
<comment type="caution">
    <text evidence="4">Lacks conserved residue(s) required for the propagation of feature annotation.</text>
</comment>
<dbReference type="EC" id="3.6.1.9" evidence="4"/>
<evidence type="ECO:0000256" key="3">
    <source>
        <dbReference type="ARBA" id="ARBA00023080"/>
    </source>
</evidence>
<keyword evidence="4" id="KW-0963">Cytoplasm</keyword>
<dbReference type="GO" id="GO:0016787">
    <property type="term" value="F:hydrolase activity"/>
    <property type="evidence" value="ECO:0007669"/>
    <property type="project" value="UniProtKB-KW"/>
</dbReference>
<dbReference type="InterPro" id="IPR029001">
    <property type="entry name" value="ITPase-like_fam"/>
</dbReference>
<accession>A0ABZ2BYW3</accession>
<evidence type="ECO:0000256" key="2">
    <source>
        <dbReference type="ARBA" id="ARBA00022801"/>
    </source>
</evidence>
<comment type="similarity">
    <text evidence="4">Belongs to the Maf family.</text>
</comment>
<keyword evidence="6" id="KW-1185">Reference proteome</keyword>
<dbReference type="Proteomes" id="UP001318682">
    <property type="component" value="Chromosome"/>
</dbReference>
<sequence>MPHPLILASGSDVRAQLLRQACVSFTAQPARVDEDMIRDAMLAEAASPRDIADTLAEMKARKISDKNPNALVLGCDQVLDHNGDMMSKPETPEDAEAQLTSLRNDRHSLLSAAVLYEAGKPVWRHVGQVRLRMRNASDAYIKGYVARNWESIRHSVGAYKLEEEGVRLFTRIEGDYFNVLGLPLLELLAYLTLRGDLEQ</sequence>
<name>A0ABZ2BYW3_9RHOB</name>
<evidence type="ECO:0000313" key="5">
    <source>
        <dbReference type="EMBL" id="WVX51292.1"/>
    </source>
</evidence>
<dbReference type="PIRSF" id="PIRSF006305">
    <property type="entry name" value="Maf"/>
    <property type="match status" value="1"/>
</dbReference>
<comment type="catalytic activity">
    <reaction evidence="4">
        <text>a ribonucleoside 5'-triphosphate + H2O = a ribonucleoside 5'-phosphate + diphosphate + H(+)</text>
        <dbReference type="Rhea" id="RHEA:23996"/>
        <dbReference type="ChEBI" id="CHEBI:15377"/>
        <dbReference type="ChEBI" id="CHEBI:15378"/>
        <dbReference type="ChEBI" id="CHEBI:33019"/>
        <dbReference type="ChEBI" id="CHEBI:58043"/>
        <dbReference type="ChEBI" id="CHEBI:61557"/>
        <dbReference type="EC" id="3.6.1.9"/>
    </reaction>
</comment>
<dbReference type="PANTHER" id="PTHR43213">
    <property type="entry name" value="BIFUNCTIONAL DTTP/UTP PYROPHOSPHATASE/METHYLTRANSFERASE PROTEIN-RELATED"/>
    <property type="match status" value="1"/>
</dbReference>
<gene>
    <name evidence="5" type="primary">yceF</name>
    <name evidence="5" type="ORF">ROLI_043930</name>
</gene>
<proteinExistence type="inferred from homology"/>
<comment type="catalytic activity">
    <reaction evidence="4">
        <text>a 2'-deoxyribonucleoside 5'-triphosphate + H2O = a 2'-deoxyribonucleoside 5'-phosphate + diphosphate + H(+)</text>
        <dbReference type="Rhea" id="RHEA:44644"/>
        <dbReference type="ChEBI" id="CHEBI:15377"/>
        <dbReference type="ChEBI" id="CHEBI:15378"/>
        <dbReference type="ChEBI" id="CHEBI:33019"/>
        <dbReference type="ChEBI" id="CHEBI:61560"/>
        <dbReference type="ChEBI" id="CHEBI:65317"/>
        <dbReference type="EC" id="3.6.1.9"/>
    </reaction>
</comment>
<comment type="subcellular location">
    <subcellularLocation>
        <location evidence="4">Cytoplasm</location>
    </subcellularLocation>
</comment>
<dbReference type="EMBL" id="CP143423">
    <property type="protein sequence ID" value="WVX51292.1"/>
    <property type="molecule type" value="Genomic_DNA"/>
</dbReference>
<dbReference type="Pfam" id="PF02545">
    <property type="entry name" value="Maf"/>
    <property type="match status" value="1"/>
</dbReference>
<feature type="active site" description="Proton acceptor" evidence="4">
    <location>
        <position position="76"/>
    </location>
</feature>
<comment type="cofactor">
    <cofactor evidence="1 4">
        <name>a divalent metal cation</name>
        <dbReference type="ChEBI" id="CHEBI:60240"/>
    </cofactor>
</comment>
<evidence type="ECO:0000313" key="6">
    <source>
        <dbReference type="Proteomes" id="UP001318682"/>
    </source>
</evidence>
<dbReference type="InterPro" id="IPR003697">
    <property type="entry name" value="Maf-like"/>
</dbReference>
<comment type="function">
    <text evidence="4">Nucleoside triphosphate pyrophosphatase. May have a dual role in cell division arrest and in preventing the incorporation of modified nucleotides into cellular nucleic acids.</text>
</comment>
<reference evidence="5 6" key="1">
    <citation type="submission" date="2015-07" db="EMBL/GenBank/DDBJ databases">
        <authorList>
            <person name="Voget S."/>
            <person name="Dogs M."/>
            <person name="Brinkhoff T.H."/>
            <person name="Daniel R."/>
        </authorList>
    </citation>
    <scope>NUCLEOTIDE SEQUENCE [LARGE SCALE GENOMIC DNA]</scope>
    <source>
        <strain evidence="5 6">B14</strain>
    </source>
</reference>
<keyword evidence="3 4" id="KW-0546">Nucleotide metabolism</keyword>
<dbReference type="NCBIfam" id="TIGR00172">
    <property type="entry name" value="maf"/>
    <property type="match status" value="1"/>
</dbReference>
<keyword evidence="2 4" id="KW-0378">Hydrolase</keyword>
<protein>
    <recommendedName>
        <fullName evidence="4">Nucleoside triphosphate pyrophosphatase</fullName>
        <ecNumber evidence="4">3.6.1.9</ecNumber>
    </recommendedName>
    <alternativeName>
        <fullName evidence="4">Nucleotide pyrophosphatase</fullName>
        <shortName evidence="4">Nucleotide PPase</shortName>
    </alternativeName>
</protein>
<dbReference type="Gene3D" id="3.90.950.10">
    <property type="match status" value="1"/>
</dbReference>
<reference evidence="6" key="2">
    <citation type="submission" date="2024-01" db="EMBL/GenBank/DDBJ databases">
        <title>Roseobacter fucihabitans sp. nov., isolated from the brown alga Fucus spiralis.</title>
        <authorList>
            <person name="Hahnke S."/>
            <person name="Berger M."/>
            <person name="Schlingloff A."/>
            <person name="Athale I."/>
            <person name="Neumann-Schaal M."/>
            <person name="Adenaya A."/>
            <person name="Poehlein A."/>
            <person name="Daniel R."/>
            <person name="Pertersen J."/>
            <person name="Brinkhoff T."/>
        </authorList>
    </citation>
    <scope>NUCLEOTIDE SEQUENCE [LARGE SCALE GENOMIC DNA]</scope>
    <source>
        <strain evidence="6">B14</strain>
    </source>
</reference>
<evidence type="ECO:0000256" key="4">
    <source>
        <dbReference type="HAMAP-Rule" id="MF_00528"/>
    </source>
</evidence>
<organism evidence="5 6">
    <name type="scientific">Roseobacter fucihabitans</name>
    <dbReference type="NCBI Taxonomy" id="1537242"/>
    <lineage>
        <taxon>Bacteria</taxon>
        <taxon>Pseudomonadati</taxon>
        <taxon>Pseudomonadota</taxon>
        <taxon>Alphaproteobacteria</taxon>
        <taxon>Rhodobacterales</taxon>
        <taxon>Roseobacteraceae</taxon>
        <taxon>Roseobacter</taxon>
    </lineage>
</organism>